<accession>A0A316TPJ7</accession>
<dbReference type="RefSeq" id="WP_109646642.1">
    <property type="nucleotide sequence ID" value="NZ_QGGB01000006.1"/>
</dbReference>
<evidence type="ECO:0000256" key="3">
    <source>
        <dbReference type="SAM" id="Phobius"/>
    </source>
</evidence>
<evidence type="ECO:0000313" key="6">
    <source>
        <dbReference type="Proteomes" id="UP000245533"/>
    </source>
</evidence>
<evidence type="ECO:0000256" key="1">
    <source>
        <dbReference type="ARBA" id="ARBA00009477"/>
    </source>
</evidence>
<sequence length="396" mass="43890">MNLKKTVLICGTILIAGAALIVLIFNTEPTASQSNNTRETPMLVQTFTAETGTYTPLITAMGTVEARDEVWLRPRVNGEVIYRSENFKPGGFVRAGEVLLRIDPSDYEAALQQSRSLLSQAQADLMIEMGQQEVARREYEQFDDTLSAANKALVLRQPQLTRVRAEVESAEAAVEQAMLDLERTTIRAPFDAHILDRLVNIGSQVSAGEDLGRLVAADAFRISALVKPGDLSRIPFSDSDNPAARLRNRSSWPQGVYRNGTVENMQASLTPQTRLARVLIRVDDPLGYYDDENRSFPLIIGSYIETEIETRPLENVVRINRDHLRQDDTVWVMDDGRLDIRTVEVVFSDATYAYISDGINDGERIVTTSLASVRQGAPLQLSGSADSQPETIMTAE</sequence>
<dbReference type="OrthoDB" id="9806939at2"/>
<gene>
    <name evidence="5" type="ORF">DDZ15_08375</name>
</gene>
<keyword evidence="3" id="KW-0472">Membrane</keyword>
<dbReference type="AlphaFoldDB" id="A0A316TPJ7"/>
<keyword evidence="3" id="KW-0812">Transmembrane</keyword>
<dbReference type="Gene3D" id="1.10.287.470">
    <property type="entry name" value="Helix hairpin bin"/>
    <property type="match status" value="1"/>
</dbReference>
<evidence type="ECO:0000256" key="2">
    <source>
        <dbReference type="SAM" id="Coils"/>
    </source>
</evidence>
<dbReference type="PANTHER" id="PTHR30469:SF12">
    <property type="entry name" value="MULTIDRUG RESISTANCE PROTEIN MDTA"/>
    <property type="match status" value="1"/>
</dbReference>
<dbReference type="GO" id="GO:1990281">
    <property type="term" value="C:efflux pump complex"/>
    <property type="evidence" value="ECO:0007669"/>
    <property type="project" value="TreeGrafter"/>
</dbReference>
<keyword evidence="2" id="KW-0175">Coiled coil</keyword>
<dbReference type="PANTHER" id="PTHR30469">
    <property type="entry name" value="MULTIDRUG RESISTANCE PROTEIN MDTA"/>
    <property type="match status" value="1"/>
</dbReference>
<dbReference type="InterPro" id="IPR058625">
    <property type="entry name" value="MdtA-like_BSH"/>
</dbReference>
<dbReference type="Gene3D" id="2.40.30.170">
    <property type="match status" value="1"/>
</dbReference>
<keyword evidence="6" id="KW-1185">Reference proteome</keyword>
<reference evidence="5 6" key="1">
    <citation type="submission" date="2018-05" db="EMBL/GenBank/DDBJ databases">
        <title>Rhodohalobacter halophilus gen. nov., sp. nov., a moderately halophilic member of the family Balneolaceae.</title>
        <authorList>
            <person name="Liu Z.-W."/>
        </authorList>
    </citation>
    <scope>NUCLEOTIDE SEQUENCE [LARGE SCALE GENOMIC DNA]</scope>
    <source>
        <strain evidence="5 6">8A47</strain>
    </source>
</reference>
<comment type="caution">
    <text evidence="5">The sequence shown here is derived from an EMBL/GenBank/DDBJ whole genome shotgun (WGS) entry which is preliminary data.</text>
</comment>
<dbReference type="EMBL" id="QGGB01000006">
    <property type="protein sequence ID" value="PWN06527.1"/>
    <property type="molecule type" value="Genomic_DNA"/>
</dbReference>
<protein>
    <submittedName>
        <fullName evidence="5">Efflux transporter periplasmic adaptor subunit</fullName>
    </submittedName>
</protein>
<proteinExistence type="inferred from homology"/>
<feature type="coiled-coil region" evidence="2">
    <location>
        <begin position="160"/>
        <end position="187"/>
    </location>
</feature>
<dbReference type="GO" id="GO:0015562">
    <property type="term" value="F:efflux transmembrane transporter activity"/>
    <property type="evidence" value="ECO:0007669"/>
    <property type="project" value="TreeGrafter"/>
</dbReference>
<dbReference type="Gene3D" id="2.40.420.20">
    <property type="match status" value="1"/>
</dbReference>
<dbReference type="SUPFAM" id="SSF111369">
    <property type="entry name" value="HlyD-like secretion proteins"/>
    <property type="match status" value="1"/>
</dbReference>
<name>A0A316TPJ7_9BACT</name>
<dbReference type="Pfam" id="PF25917">
    <property type="entry name" value="BSH_RND"/>
    <property type="match status" value="1"/>
</dbReference>
<dbReference type="NCBIfam" id="TIGR01730">
    <property type="entry name" value="RND_mfp"/>
    <property type="match status" value="1"/>
</dbReference>
<comment type="similarity">
    <text evidence="1">Belongs to the membrane fusion protein (MFP) (TC 8.A.1) family.</text>
</comment>
<dbReference type="Gene3D" id="2.40.50.100">
    <property type="match status" value="1"/>
</dbReference>
<feature type="transmembrane region" description="Helical" evidence="3">
    <location>
        <begin position="7"/>
        <end position="25"/>
    </location>
</feature>
<evidence type="ECO:0000259" key="4">
    <source>
        <dbReference type="Pfam" id="PF25917"/>
    </source>
</evidence>
<keyword evidence="3" id="KW-1133">Transmembrane helix</keyword>
<evidence type="ECO:0000313" key="5">
    <source>
        <dbReference type="EMBL" id="PWN06527.1"/>
    </source>
</evidence>
<dbReference type="Proteomes" id="UP000245533">
    <property type="component" value="Unassembled WGS sequence"/>
</dbReference>
<organism evidence="5 6">
    <name type="scientific">Rhodohalobacter mucosus</name>
    <dbReference type="NCBI Taxonomy" id="2079485"/>
    <lineage>
        <taxon>Bacteria</taxon>
        <taxon>Pseudomonadati</taxon>
        <taxon>Balneolota</taxon>
        <taxon>Balneolia</taxon>
        <taxon>Balneolales</taxon>
        <taxon>Balneolaceae</taxon>
        <taxon>Rhodohalobacter</taxon>
    </lineage>
</organism>
<dbReference type="InterPro" id="IPR006143">
    <property type="entry name" value="RND_pump_MFP"/>
</dbReference>
<feature type="domain" description="Multidrug resistance protein MdtA-like barrel-sandwich hybrid" evidence="4">
    <location>
        <begin position="70"/>
        <end position="213"/>
    </location>
</feature>